<comment type="catalytic activity">
    <reaction evidence="16 17">
        <text>L-seryl-[protein] + ATP = O-phospho-L-seryl-[protein] + ADP + H(+)</text>
        <dbReference type="Rhea" id="RHEA:17989"/>
        <dbReference type="Rhea" id="RHEA-COMP:9863"/>
        <dbReference type="Rhea" id="RHEA-COMP:11604"/>
        <dbReference type="ChEBI" id="CHEBI:15378"/>
        <dbReference type="ChEBI" id="CHEBI:29999"/>
        <dbReference type="ChEBI" id="CHEBI:30616"/>
        <dbReference type="ChEBI" id="CHEBI:83421"/>
        <dbReference type="ChEBI" id="CHEBI:456216"/>
        <dbReference type="EC" id="2.7.11.1"/>
    </reaction>
</comment>
<dbReference type="EC" id="2.7.11.1" evidence="17"/>
<dbReference type="GO" id="GO:0004674">
    <property type="term" value="F:protein serine/threonine kinase activity"/>
    <property type="evidence" value="ECO:0007669"/>
    <property type="project" value="UniProtKB-KW"/>
</dbReference>
<feature type="transmembrane region" description="Helical" evidence="18">
    <location>
        <begin position="459"/>
        <end position="481"/>
    </location>
</feature>
<dbReference type="InterPro" id="IPR036426">
    <property type="entry name" value="Bulb-type_lectin_dom_sf"/>
</dbReference>
<dbReference type="GO" id="GO:0005524">
    <property type="term" value="F:ATP binding"/>
    <property type="evidence" value="ECO:0007669"/>
    <property type="project" value="UniProtKB-KW"/>
</dbReference>
<evidence type="ECO:0000313" key="24">
    <source>
        <dbReference type="Proteomes" id="UP000235145"/>
    </source>
</evidence>
<dbReference type="CDD" id="cd14066">
    <property type="entry name" value="STKc_IRAK"/>
    <property type="match status" value="1"/>
</dbReference>
<comment type="subcellular location">
    <subcellularLocation>
        <location evidence="1">Membrane</location>
        <topology evidence="1">Single-pass type I membrane protein</topology>
    </subcellularLocation>
</comment>
<gene>
    <name evidence="23" type="ORF">LSAT_V11C600339520</name>
</gene>
<feature type="chain" id="PRO_5040215936" description="Receptor-like serine/threonine-protein kinase" evidence="19">
    <location>
        <begin position="23"/>
        <end position="818"/>
    </location>
</feature>
<dbReference type="PIRSF" id="PIRSF000641">
    <property type="entry name" value="SRK"/>
    <property type="match status" value="1"/>
</dbReference>
<keyword evidence="8 17" id="KW-0418">Kinase</keyword>
<evidence type="ECO:0000256" key="15">
    <source>
        <dbReference type="ARBA" id="ARBA00047899"/>
    </source>
</evidence>
<dbReference type="SUPFAM" id="SSF51110">
    <property type="entry name" value="alpha-D-mannose-specific plant lectins"/>
    <property type="match status" value="1"/>
</dbReference>
<evidence type="ECO:0000259" key="22">
    <source>
        <dbReference type="PROSITE" id="PS50948"/>
    </source>
</evidence>
<keyword evidence="2 17" id="KW-0723">Serine/threonine-protein kinase</keyword>
<evidence type="ECO:0000256" key="9">
    <source>
        <dbReference type="ARBA" id="ARBA00022840"/>
    </source>
</evidence>
<dbReference type="GO" id="GO:0004672">
    <property type="term" value="F:protein kinase activity"/>
    <property type="evidence" value="ECO:0000318"/>
    <property type="project" value="GO_Central"/>
</dbReference>
<dbReference type="InterPro" id="IPR003609">
    <property type="entry name" value="Pan_app"/>
</dbReference>
<evidence type="ECO:0000256" key="13">
    <source>
        <dbReference type="ARBA" id="ARBA00023170"/>
    </source>
</evidence>
<name>A0A9R1V6E5_LACSA</name>
<dbReference type="SMART" id="SM00108">
    <property type="entry name" value="B_lectin"/>
    <property type="match status" value="1"/>
</dbReference>
<dbReference type="Proteomes" id="UP000235145">
    <property type="component" value="Unassembled WGS sequence"/>
</dbReference>
<dbReference type="Gene3D" id="1.10.510.10">
    <property type="entry name" value="Transferase(Phosphotransferase) domain 1"/>
    <property type="match status" value="1"/>
</dbReference>
<dbReference type="PROSITE" id="PS50948">
    <property type="entry name" value="PAN"/>
    <property type="match status" value="1"/>
</dbReference>
<evidence type="ECO:0000256" key="8">
    <source>
        <dbReference type="ARBA" id="ARBA00022777"/>
    </source>
</evidence>
<evidence type="ECO:0000256" key="14">
    <source>
        <dbReference type="ARBA" id="ARBA00023180"/>
    </source>
</evidence>
<feature type="signal peptide" evidence="19">
    <location>
        <begin position="1"/>
        <end position="22"/>
    </location>
</feature>
<evidence type="ECO:0000256" key="1">
    <source>
        <dbReference type="ARBA" id="ARBA00004479"/>
    </source>
</evidence>
<dbReference type="Gene3D" id="2.90.10.10">
    <property type="entry name" value="Bulb-type lectin domain"/>
    <property type="match status" value="1"/>
</dbReference>
<dbReference type="Gene3D" id="3.30.200.20">
    <property type="entry name" value="Phosphorylase Kinase, domain 1"/>
    <property type="match status" value="1"/>
</dbReference>
<dbReference type="PROSITE" id="PS50011">
    <property type="entry name" value="PROTEIN_KINASE_DOM"/>
    <property type="match status" value="1"/>
</dbReference>
<accession>A0A9R1V6E5</accession>
<evidence type="ECO:0000259" key="21">
    <source>
        <dbReference type="PROSITE" id="PS50927"/>
    </source>
</evidence>
<dbReference type="InterPro" id="IPR011009">
    <property type="entry name" value="Kinase-like_dom_sf"/>
</dbReference>
<comment type="catalytic activity">
    <reaction evidence="15 17">
        <text>L-threonyl-[protein] + ATP = O-phospho-L-threonyl-[protein] + ADP + H(+)</text>
        <dbReference type="Rhea" id="RHEA:46608"/>
        <dbReference type="Rhea" id="RHEA-COMP:11060"/>
        <dbReference type="Rhea" id="RHEA-COMP:11605"/>
        <dbReference type="ChEBI" id="CHEBI:15378"/>
        <dbReference type="ChEBI" id="CHEBI:30013"/>
        <dbReference type="ChEBI" id="CHEBI:30616"/>
        <dbReference type="ChEBI" id="CHEBI:61977"/>
        <dbReference type="ChEBI" id="CHEBI:456216"/>
        <dbReference type="EC" id="2.7.11.1"/>
    </reaction>
</comment>
<dbReference type="EMBL" id="NBSK02000006">
    <property type="protein sequence ID" value="KAJ0199739.1"/>
    <property type="molecule type" value="Genomic_DNA"/>
</dbReference>
<organism evidence="23 24">
    <name type="scientific">Lactuca sativa</name>
    <name type="common">Garden lettuce</name>
    <dbReference type="NCBI Taxonomy" id="4236"/>
    <lineage>
        <taxon>Eukaryota</taxon>
        <taxon>Viridiplantae</taxon>
        <taxon>Streptophyta</taxon>
        <taxon>Embryophyta</taxon>
        <taxon>Tracheophyta</taxon>
        <taxon>Spermatophyta</taxon>
        <taxon>Magnoliopsida</taxon>
        <taxon>eudicotyledons</taxon>
        <taxon>Gunneridae</taxon>
        <taxon>Pentapetalae</taxon>
        <taxon>asterids</taxon>
        <taxon>campanulids</taxon>
        <taxon>Asterales</taxon>
        <taxon>Asteraceae</taxon>
        <taxon>Cichorioideae</taxon>
        <taxon>Cichorieae</taxon>
        <taxon>Lactucinae</taxon>
        <taxon>Lactuca</taxon>
    </lineage>
</organism>
<evidence type="ECO:0000256" key="10">
    <source>
        <dbReference type="ARBA" id="ARBA00022989"/>
    </source>
</evidence>
<evidence type="ECO:0000313" key="23">
    <source>
        <dbReference type="EMBL" id="KAJ0199739.1"/>
    </source>
</evidence>
<evidence type="ECO:0000256" key="12">
    <source>
        <dbReference type="ARBA" id="ARBA00023157"/>
    </source>
</evidence>
<dbReference type="PROSITE" id="PS00108">
    <property type="entry name" value="PROTEIN_KINASE_ST"/>
    <property type="match status" value="1"/>
</dbReference>
<feature type="domain" description="Apple" evidence="22">
    <location>
        <begin position="337"/>
        <end position="419"/>
    </location>
</feature>
<evidence type="ECO:0000256" key="4">
    <source>
        <dbReference type="ARBA" id="ARBA00022679"/>
    </source>
</evidence>
<dbReference type="Pfam" id="PF00069">
    <property type="entry name" value="Pkinase"/>
    <property type="match status" value="1"/>
</dbReference>
<comment type="caution">
    <text evidence="23">The sequence shown here is derived from an EMBL/GenBank/DDBJ whole genome shotgun (WGS) entry which is preliminary data.</text>
</comment>
<protein>
    <recommendedName>
        <fullName evidence="17">Receptor-like serine/threonine-protein kinase</fullName>
        <ecNumber evidence="17">2.7.11.1</ecNumber>
    </recommendedName>
</protein>
<keyword evidence="7 17" id="KW-0547">Nucleotide-binding</keyword>
<keyword evidence="12" id="KW-1015">Disulfide bond</keyword>
<evidence type="ECO:0000256" key="19">
    <source>
        <dbReference type="SAM" id="SignalP"/>
    </source>
</evidence>
<evidence type="ECO:0000256" key="3">
    <source>
        <dbReference type="ARBA" id="ARBA00022536"/>
    </source>
</evidence>
<dbReference type="Pfam" id="PF00954">
    <property type="entry name" value="S_locus_glycop"/>
    <property type="match status" value="1"/>
</dbReference>
<dbReference type="PANTHER" id="PTHR47974">
    <property type="entry name" value="OS07G0415500 PROTEIN"/>
    <property type="match status" value="1"/>
</dbReference>
<evidence type="ECO:0000256" key="11">
    <source>
        <dbReference type="ARBA" id="ARBA00023136"/>
    </source>
</evidence>
<keyword evidence="5 18" id="KW-0812">Transmembrane</keyword>
<evidence type="ECO:0000256" key="2">
    <source>
        <dbReference type="ARBA" id="ARBA00022527"/>
    </source>
</evidence>
<evidence type="ECO:0000256" key="16">
    <source>
        <dbReference type="ARBA" id="ARBA00048679"/>
    </source>
</evidence>
<keyword evidence="14" id="KW-0325">Glycoprotein</keyword>
<feature type="domain" description="Protein kinase" evidence="20">
    <location>
        <begin position="513"/>
        <end position="798"/>
    </location>
</feature>
<dbReference type="PANTHER" id="PTHR47974:SF3">
    <property type="entry name" value="RECEPTOR-LIKE SERINE_THREONINE-PROTEIN KINASE"/>
    <property type="match status" value="1"/>
</dbReference>
<dbReference type="FunFam" id="1.10.510.10:FF:000537">
    <property type="entry name" value="Putative receptor-like protein kinase"/>
    <property type="match status" value="1"/>
</dbReference>
<keyword evidence="13" id="KW-0675">Receptor</keyword>
<dbReference type="Pfam" id="PF01453">
    <property type="entry name" value="B_lectin"/>
    <property type="match status" value="1"/>
</dbReference>
<reference evidence="23 24" key="1">
    <citation type="journal article" date="2017" name="Nat. Commun.">
        <title>Genome assembly with in vitro proximity ligation data and whole-genome triplication in lettuce.</title>
        <authorList>
            <person name="Reyes-Chin-Wo S."/>
            <person name="Wang Z."/>
            <person name="Yang X."/>
            <person name="Kozik A."/>
            <person name="Arikit S."/>
            <person name="Song C."/>
            <person name="Xia L."/>
            <person name="Froenicke L."/>
            <person name="Lavelle D.O."/>
            <person name="Truco M.J."/>
            <person name="Xia R."/>
            <person name="Zhu S."/>
            <person name="Xu C."/>
            <person name="Xu H."/>
            <person name="Xu X."/>
            <person name="Cox K."/>
            <person name="Korf I."/>
            <person name="Meyers B.C."/>
            <person name="Michelmore R.W."/>
        </authorList>
    </citation>
    <scope>NUCLEOTIDE SEQUENCE [LARGE SCALE GENOMIC DNA]</scope>
    <source>
        <strain evidence="24">cv. Salinas</strain>
        <tissue evidence="23">Seedlings</tissue>
    </source>
</reference>
<keyword evidence="24" id="KW-1185">Reference proteome</keyword>
<keyword evidence="3" id="KW-0245">EGF-like domain</keyword>
<dbReference type="SMART" id="SM00220">
    <property type="entry name" value="S_TKc"/>
    <property type="match status" value="1"/>
</dbReference>
<keyword evidence="6 19" id="KW-0732">Signal</keyword>
<dbReference type="GO" id="GO:0048544">
    <property type="term" value="P:recognition of pollen"/>
    <property type="evidence" value="ECO:0007669"/>
    <property type="project" value="InterPro"/>
</dbReference>
<dbReference type="PROSITE" id="PS50927">
    <property type="entry name" value="BULB_LECTIN"/>
    <property type="match status" value="1"/>
</dbReference>
<dbReference type="SUPFAM" id="SSF56112">
    <property type="entry name" value="Protein kinase-like (PK-like)"/>
    <property type="match status" value="1"/>
</dbReference>
<comment type="similarity">
    <text evidence="17">Belongs to the protein kinase superfamily. Ser/Thr protein kinase family.</text>
</comment>
<dbReference type="InterPro" id="IPR024171">
    <property type="entry name" value="SRK-like_kinase"/>
</dbReference>
<dbReference type="InterPro" id="IPR000719">
    <property type="entry name" value="Prot_kinase_dom"/>
</dbReference>
<evidence type="ECO:0000259" key="20">
    <source>
        <dbReference type="PROSITE" id="PS50011"/>
    </source>
</evidence>
<dbReference type="CDD" id="cd00028">
    <property type="entry name" value="B_lectin"/>
    <property type="match status" value="1"/>
</dbReference>
<dbReference type="GO" id="GO:0016020">
    <property type="term" value="C:membrane"/>
    <property type="evidence" value="ECO:0007669"/>
    <property type="project" value="UniProtKB-SubCell"/>
</dbReference>
<evidence type="ECO:0000256" key="17">
    <source>
        <dbReference type="PIRNR" id="PIRNR000641"/>
    </source>
</evidence>
<dbReference type="InterPro" id="IPR008271">
    <property type="entry name" value="Ser/Thr_kinase_AS"/>
</dbReference>
<evidence type="ECO:0000256" key="18">
    <source>
        <dbReference type="SAM" id="Phobius"/>
    </source>
</evidence>
<evidence type="ECO:0000256" key="7">
    <source>
        <dbReference type="ARBA" id="ARBA00022741"/>
    </source>
</evidence>
<dbReference type="FunFam" id="3.30.200.20:FF:000059">
    <property type="entry name" value="S-receptor-like serine/threonine-protein kinase"/>
    <property type="match status" value="1"/>
</dbReference>
<dbReference type="Gramene" id="rna-gnl|WGS:NBSK|LSAT_6X109261_mrna">
    <property type="protein sequence ID" value="cds-PLY88052.1"/>
    <property type="gene ID" value="gene-LSAT_6X109261"/>
</dbReference>
<keyword evidence="4 17" id="KW-0808">Transferase</keyword>
<dbReference type="CDD" id="cd01098">
    <property type="entry name" value="PAN_AP_plant"/>
    <property type="match status" value="1"/>
</dbReference>
<evidence type="ECO:0000256" key="5">
    <source>
        <dbReference type="ARBA" id="ARBA00022692"/>
    </source>
</evidence>
<keyword evidence="11 18" id="KW-0472">Membrane</keyword>
<evidence type="ECO:0000256" key="6">
    <source>
        <dbReference type="ARBA" id="ARBA00022729"/>
    </source>
</evidence>
<proteinExistence type="inferred from homology"/>
<dbReference type="OrthoDB" id="619632at2759"/>
<dbReference type="AlphaFoldDB" id="A0A9R1V6E5"/>
<dbReference type="InterPro" id="IPR000858">
    <property type="entry name" value="S_locus_glycoprot_dom"/>
</dbReference>
<feature type="domain" description="Bulb-type lectin" evidence="21">
    <location>
        <begin position="16"/>
        <end position="149"/>
    </location>
</feature>
<keyword evidence="10 18" id="KW-1133">Transmembrane helix</keyword>
<dbReference type="InterPro" id="IPR001480">
    <property type="entry name" value="Bulb-type_lectin_dom"/>
</dbReference>
<sequence length="818" mass="92649">MFFIIPLLITLYSSLFTSSSQANALSKGLSISVDHEHDNLVSLNGLFTAGFYKVGINAYCFSIWFTEPHAKHENPTVVWMANRDIPVNGKHSKLSLHDDGNLVLEDADHSIVWSTETKSTNGSLNLKLEDTGNLVLHQLNGVPGMLWQSFDYPTDTLLHDQLFTKDSQLVSSRSTSNFSSGFFRLYFENNNILSLLYNGPEITSVYWPPPYMKTWEAGRSTFNSSRIAKLDSEGKFNSSDDFGFFVSDFGIRRNRIMKLDSDGNIRVYSLVDQKGRKKWEVQWQAFSSPCKIHGVCGPNSLCTYSQEHGRKCECVHGYKKKNQSDWAYGCEPKFKPCEQGEKDYIELHHVEFYGYDMRFLQNRTLEACKQDCLNDCNCKGFQFKFDTNFYNCYLKNLLYNGYQLGFEHSIYIKLPQNLVSSFQQALVNEIESNSSCPTHIIMPIPRSYERKHENGSLKVLRWFGMVIGVLEILLILIFIYISHKDSATSAKSYYPIASGFKRFTYAELKTATSNFKEEIGRGGAGVVYKGKLSDDRIAAIKVLKEVNHQGEVVFQAEISTIGRLNHMNLIETLGYCIEGKHRLVVYEYMENGSLATSLNSNKLNWGKKFDIAIGTAKGLAYLHEECLEWVLHCDVKPHNILLDADYNPKLADFGLSKLFDRGGNETSSFSRIRGTRGYMAPEWVFNLPITSKVDVYSYGVVILEMITGKSPVLQMVQLGGDSGRDQTLVEWVREKIREHIGSQNGTWIGEIVDSRTSGEYDKGMLINLVKVALQCAEEDRDARPSMSQVVNILLHPGSHDSHDMNEASVSSIYNKVSP</sequence>
<keyword evidence="9 17" id="KW-0067">ATP-binding</keyword>